<dbReference type="InterPro" id="IPR005297">
    <property type="entry name" value="Lipoprotein_repeat"/>
</dbReference>
<sequence length="119" mass="13007" precursor="true">MKHPLILLALGSTLALPALAESPKMMNGMAVDEHGMTLYTFDKDGKDTSTCAGPCADNWPPAVADSYDKASGDWGTITRSDGKKQWTHKGHPLYRWSMDKKPGDTNGEGFKGMWHTVKP</sequence>
<feature type="signal peptide" evidence="2">
    <location>
        <begin position="1"/>
        <end position="20"/>
    </location>
</feature>
<organism evidence="3 4">
    <name type="scientific">Pseudogulbenkiania ferrooxidans 2002</name>
    <dbReference type="NCBI Taxonomy" id="279714"/>
    <lineage>
        <taxon>Bacteria</taxon>
        <taxon>Pseudomonadati</taxon>
        <taxon>Pseudomonadota</taxon>
        <taxon>Betaproteobacteria</taxon>
        <taxon>Neisseriales</taxon>
        <taxon>Chromobacteriaceae</taxon>
        <taxon>Pseudogulbenkiania</taxon>
    </lineage>
</organism>
<feature type="region of interest" description="Disordered" evidence="1">
    <location>
        <begin position="97"/>
        <end position="119"/>
    </location>
</feature>
<gene>
    <name evidence="3" type="ORF">FuraDRAFT_2145</name>
</gene>
<dbReference type="InterPro" id="IPR014558">
    <property type="entry name" value="UCP029720"/>
</dbReference>
<dbReference type="Proteomes" id="UP000003165">
    <property type="component" value="Unassembled WGS sequence"/>
</dbReference>
<reference evidence="3 4" key="1">
    <citation type="submission" date="2009-02" db="EMBL/GenBank/DDBJ databases">
        <title>Sequencing of the draft genome and assembly of Lutiella nitroferrum 2002.</title>
        <authorList>
            <consortium name="US DOE Joint Genome Institute (JGI-PGF)"/>
            <person name="Lucas S."/>
            <person name="Copeland A."/>
            <person name="Lapidus A."/>
            <person name="Glavina del Rio T."/>
            <person name="Tice H."/>
            <person name="Bruce D."/>
            <person name="Goodwin L."/>
            <person name="Pitluck S."/>
            <person name="Larimer F."/>
            <person name="Land M.L."/>
            <person name="Hauser L."/>
            <person name="Coates J.D."/>
        </authorList>
    </citation>
    <scope>NUCLEOTIDE SEQUENCE [LARGE SCALE GENOMIC DNA]</scope>
    <source>
        <strain evidence="3 4">2002</strain>
    </source>
</reference>
<dbReference type="GO" id="GO:0043448">
    <property type="term" value="P:alkane catabolic process"/>
    <property type="evidence" value="ECO:0007669"/>
    <property type="project" value="TreeGrafter"/>
</dbReference>
<dbReference type="Pfam" id="PF03640">
    <property type="entry name" value="Lipoprotein_15"/>
    <property type="match status" value="2"/>
</dbReference>
<proteinExistence type="predicted"/>
<comment type="caution">
    <text evidence="3">The sequence shown here is derived from an EMBL/GenBank/DDBJ whole genome shotgun (WGS) entry which is preliminary data.</text>
</comment>
<dbReference type="EMBL" id="ACIS01000005">
    <property type="protein sequence ID" value="EEG08637.1"/>
    <property type="molecule type" value="Genomic_DNA"/>
</dbReference>
<accession>B9Z460</accession>
<evidence type="ECO:0000256" key="2">
    <source>
        <dbReference type="SAM" id="SignalP"/>
    </source>
</evidence>
<evidence type="ECO:0000256" key="1">
    <source>
        <dbReference type="SAM" id="MobiDB-lite"/>
    </source>
</evidence>
<dbReference type="PANTHER" id="PTHR39335">
    <property type="entry name" value="BLL4220 PROTEIN"/>
    <property type="match status" value="1"/>
</dbReference>
<dbReference type="PIRSF" id="PIRSF029720">
    <property type="entry name" value="UCP029720"/>
    <property type="match status" value="1"/>
</dbReference>
<name>B9Z460_9NEIS</name>
<feature type="chain" id="PRO_5002895646" description="Lipoprotein" evidence="2">
    <location>
        <begin position="21"/>
        <end position="119"/>
    </location>
</feature>
<dbReference type="AlphaFoldDB" id="B9Z460"/>
<dbReference type="PANTHER" id="PTHR39335:SF1">
    <property type="entry name" value="BLL4220 PROTEIN"/>
    <property type="match status" value="1"/>
</dbReference>
<protein>
    <recommendedName>
        <fullName evidence="5">Lipoprotein</fullName>
    </recommendedName>
</protein>
<evidence type="ECO:0000313" key="3">
    <source>
        <dbReference type="EMBL" id="EEG08637.1"/>
    </source>
</evidence>
<dbReference type="RefSeq" id="WP_008954165.1">
    <property type="nucleotide sequence ID" value="NZ_ACIS01000005.1"/>
</dbReference>
<keyword evidence="2" id="KW-0732">Signal</keyword>
<evidence type="ECO:0008006" key="5">
    <source>
        <dbReference type="Google" id="ProtNLM"/>
    </source>
</evidence>
<keyword evidence="4" id="KW-1185">Reference proteome</keyword>
<evidence type="ECO:0000313" key="4">
    <source>
        <dbReference type="Proteomes" id="UP000003165"/>
    </source>
</evidence>
<dbReference type="eggNOG" id="COG4315">
    <property type="taxonomic scope" value="Bacteria"/>
</dbReference>